<keyword evidence="3" id="KW-1185">Reference proteome</keyword>
<feature type="region of interest" description="Disordered" evidence="1">
    <location>
        <begin position="181"/>
        <end position="235"/>
    </location>
</feature>
<reference evidence="2" key="1">
    <citation type="submission" date="2021-10" db="EMBL/GenBank/DDBJ databases">
        <title>Novel species in genus Arthrobacter.</title>
        <authorList>
            <person name="Liu Y."/>
        </authorList>
    </citation>
    <scope>NUCLEOTIDE SEQUENCE</scope>
    <source>
        <strain evidence="2">Zg-Y453</strain>
    </source>
</reference>
<evidence type="ECO:0000313" key="3">
    <source>
        <dbReference type="Proteomes" id="UP001139158"/>
    </source>
</evidence>
<protein>
    <submittedName>
        <fullName evidence="2">Transposase</fullName>
    </submittedName>
</protein>
<dbReference type="EMBL" id="JAJFZV010000019">
    <property type="protein sequence ID" value="MCC3299533.1"/>
    <property type="molecule type" value="Genomic_DNA"/>
</dbReference>
<feature type="compositionally biased region" description="Basic and acidic residues" evidence="1">
    <location>
        <begin position="274"/>
        <end position="310"/>
    </location>
</feature>
<name>A0A9X1SDT4_9MICC</name>
<sequence>MTAARQGAGREPGEVVTELYGLLPADFTAARNQHAAEASRTGDKELGKRLKALPKPSAAAWLANTLVRQEGQAIADVLSLGASLREAQTDLDRDELRRLNSERHRMLRALARQARELAGEAGHPVSAAVAAEVEQTLWAAMTDADAAAALATGRLVRGLEANGWEPVDLDGAVADPESAQPLVSAGARNDGAARPSRPAPVRGDGEGMSSRQQRAAQAKALRSAEDALASAKETARKAEEQLAAVQAELDSQTAARDALTDEIDDLRERIRELEREVSTVDRHRGTLERSRDTARREARAARRALDKAEAKLQSLH</sequence>
<dbReference type="AlphaFoldDB" id="A0A9X1SDT4"/>
<feature type="compositionally biased region" description="Low complexity" evidence="1">
    <location>
        <begin position="209"/>
        <end position="221"/>
    </location>
</feature>
<comment type="caution">
    <text evidence="2">The sequence shown here is derived from an EMBL/GenBank/DDBJ whole genome shotgun (WGS) entry which is preliminary data.</text>
</comment>
<evidence type="ECO:0000313" key="2">
    <source>
        <dbReference type="EMBL" id="MCC3299533.1"/>
    </source>
</evidence>
<gene>
    <name evidence="2" type="ORF">LJ757_17200</name>
</gene>
<feature type="region of interest" description="Disordered" evidence="1">
    <location>
        <begin position="274"/>
        <end position="316"/>
    </location>
</feature>
<organism evidence="2 3">
    <name type="scientific">Arthrobacter caoxuetaonis</name>
    <dbReference type="NCBI Taxonomy" id="2886935"/>
    <lineage>
        <taxon>Bacteria</taxon>
        <taxon>Bacillati</taxon>
        <taxon>Actinomycetota</taxon>
        <taxon>Actinomycetes</taxon>
        <taxon>Micrococcales</taxon>
        <taxon>Micrococcaceae</taxon>
        <taxon>Arthrobacter</taxon>
    </lineage>
</organism>
<evidence type="ECO:0000256" key="1">
    <source>
        <dbReference type="SAM" id="MobiDB-lite"/>
    </source>
</evidence>
<dbReference type="Gene3D" id="1.10.287.1490">
    <property type="match status" value="1"/>
</dbReference>
<proteinExistence type="predicted"/>
<accession>A0A9X1SDT4</accession>
<dbReference type="Proteomes" id="UP001139158">
    <property type="component" value="Unassembled WGS sequence"/>
</dbReference>
<dbReference type="RefSeq" id="WP_227897520.1">
    <property type="nucleotide sequence ID" value="NZ_CP099466.1"/>
</dbReference>